<gene>
    <name evidence="3" type="primary">Piso0_004186</name>
    <name evidence="2" type="ORF">GNLVRS01_PISO0K11340g</name>
    <name evidence="3" type="ORF">GNLVRS01_PISO0L11341g</name>
</gene>
<dbReference type="InParanoid" id="G8Y7Q4"/>
<accession>G8Y7Q4</accession>
<dbReference type="SUPFAM" id="SSF55729">
    <property type="entry name" value="Acyl-CoA N-acyltransferases (Nat)"/>
    <property type="match status" value="1"/>
</dbReference>
<evidence type="ECO:0000313" key="4">
    <source>
        <dbReference type="Proteomes" id="UP000005222"/>
    </source>
</evidence>
<dbReference type="CDD" id="cd04301">
    <property type="entry name" value="NAT_SF"/>
    <property type="match status" value="1"/>
</dbReference>
<dbReference type="Proteomes" id="UP000005222">
    <property type="component" value="Chromosome L"/>
</dbReference>
<dbReference type="HOGENOM" id="CLU_510886_0_0_1"/>
<evidence type="ECO:0000313" key="2">
    <source>
        <dbReference type="EMBL" id="CCE83603.1"/>
    </source>
</evidence>
<dbReference type="EMBL" id="FO082048">
    <property type="protein sequence ID" value="CCE84634.1"/>
    <property type="molecule type" value="Genomic_DNA"/>
</dbReference>
<organism evidence="3 4">
    <name type="scientific">Pichia sorbitophila (strain ATCC MYA-4447 / BCRC 22081 / CBS 7064 / NBRC 10061 / NRRL Y-12695)</name>
    <name type="common">Hybrid yeast</name>
    <dbReference type="NCBI Taxonomy" id="559304"/>
    <lineage>
        <taxon>Eukaryota</taxon>
        <taxon>Fungi</taxon>
        <taxon>Dikarya</taxon>
        <taxon>Ascomycota</taxon>
        <taxon>Saccharomycotina</taxon>
        <taxon>Pichiomycetes</taxon>
        <taxon>Debaryomycetaceae</taxon>
        <taxon>Millerozyma</taxon>
    </lineage>
</organism>
<dbReference type="InterPro" id="IPR000182">
    <property type="entry name" value="GNAT_dom"/>
</dbReference>
<keyword evidence="4" id="KW-1185">Reference proteome</keyword>
<feature type="domain" description="N-acetyltransferase" evidence="1">
    <location>
        <begin position="30"/>
        <end position="183"/>
    </location>
</feature>
<dbReference type="GO" id="GO:0016747">
    <property type="term" value="F:acyltransferase activity, transferring groups other than amino-acyl groups"/>
    <property type="evidence" value="ECO:0007669"/>
    <property type="project" value="InterPro"/>
</dbReference>
<reference evidence="4" key="2">
    <citation type="journal article" date="2012" name="G3 (Bethesda)">
        <title>Pichia sorbitophila, an interspecies yeast hybrid reveals early steps of genome resolution following polyploidization.</title>
        <authorList>
            <person name="Leh Louis V."/>
            <person name="Despons L."/>
            <person name="Friedrich A."/>
            <person name="Martin T."/>
            <person name="Durrens P."/>
            <person name="Casaregola S."/>
            <person name="Neuveglise C."/>
            <person name="Fairhead C."/>
            <person name="Marck C."/>
            <person name="Cruz J.A."/>
            <person name="Straub M.L."/>
            <person name="Kugler V."/>
            <person name="Sacerdot C."/>
            <person name="Uzunov Z."/>
            <person name="Thierry A."/>
            <person name="Weiss S."/>
            <person name="Bleykasten C."/>
            <person name="De Montigny J."/>
            <person name="Jacques N."/>
            <person name="Jung P."/>
            <person name="Lemaire M."/>
            <person name="Mallet S."/>
            <person name="Morel G."/>
            <person name="Richard G.F."/>
            <person name="Sarkar A."/>
            <person name="Savel G."/>
            <person name="Schacherer J."/>
            <person name="Seret M.L."/>
            <person name="Talla E."/>
            <person name="Samson G."/>
            <person name="Jubin C."/>
            <person name="Poulain J."/>
            <person name="Vacherie B."/>
            <person name="Barbe V."/>
            <person name="Pelletier E."/>
            <person name="Sherman D.J."/>
            <person name="Westhof E."/>
            <person name="Weissenbach J."/>
            <person name="Baret P.V."/>
            <person name="Wincker P."/>
            <person name="Gaillardin C."/>
            <person name="Dujon B."/>
            <person name="Souciet J.L."/>
        </authorList>
    </citation>
    <scope>NUCLEOTIDE SEQUENCE [LARGE SCALE GENOMIC DNA]</scope>
    <source>
        <strain evidence="4">ATCC MYA-4447 / BCRC 22081 / CBS 7064 / NBRC 10061 / NRRL Y-12695</strain>
    </source>
</reference>
<protein>
    <submittedName>
        <fullName evidence="3">Piso0_004186 protein</fullName>
    </submittedName>
</protein>
<dbReference type="PROSITE" id="PS51186">
    <property type="entry name" value="GNAT"/>
    <property type="match status" value="1"/>
</dbReference>
<dbReference type="InterPro" id="IPR016181">
    <property type="entry name" value="Acyl_CoA_acyltransferase"/>
</dbReference>
<dbReference type="OrthoDB" id="2020070at2759"/>
<proteinExistence type="predicted"/>
<reference evidence="3" key="1">
    <citation type="submission" date="2011-10" db="EMBL/GenBank/DDBJ databases">
        <authorList>
            <person name="Genoscope - CEA"/>
        </authorList>
    </citation>
    <scope>NUCLEOTIDE SEQUENCE</scope>
</reference>
<dbReference type="PANTHER" id="PTHR34815">
    <property type="entry name" value="LYSINE ACETYLTRANSFERASE"/>
    <property type="match status" value="1"/>
</dbReference>
<dbReference type="AlphaFoldDB" id="G8Y7Q4"/>
<dbReference type="InterPro" id="IPR053013">
    <property type="entry name" value="LAT"/>
</dbReference>
<dbReference type="Gene3D" id="3.40.630.30">
    <property type="match status" value="1"/>
</dbReference>
<sequence>MSQVSFRAASDPKALFDVYYLAAKELSGPVTGRVIAEQETKHHLEDKNEYGGPEAFYLEDVETGKVVSGAVVRRFKGFYRASDRPQAISSVPDPDLLGVKTVTFLTIGYVSTAREYRGKGFAQRLLQEVISYTEEKILKEELDRSDPAKKDSLKNMVVIDGEIDPQLARYYLGKKYYWVLYSSVGRYYEKFGFKPYPLNFYKVPISLLSSTKEETISKLVANSQQNSIQTLQDGRTVRFLHADKPDDLNLIQFIFNAKELEIVTDLNKLTFHSELSGSRRSSSSLTDMPTVLRASKSGSFNALSTIVSNNPSSTTQLQQGRNSSIHEIAIPKVAIKPDYKHFIRSVTTDRKNVTASSADKATSDYLASISGAVLTNPNSQKSYFVLWSTMHQNRLYIVGMGELHTDILGSMLDPLGRGGSRSRRNSSFAGVEGLEGYNFADLDFLISLTCYFGKNYNLDADGVYVSTNDLPTNIPEPVIHDYYLQYLPTTYETVSSPDDATKPPNTRVQFLTNCESKLSFLPMLKKFGTNSNEFDIDWYANGIGSFF</sequence>
<evidence type="ECO:0000313" key="3">
    <source>
        <dbReference type="EMBL" id="CCE84634.1"/>
    </source>
</evidence>
<name>G8Y7Q4_PICSO</name>
<dbReference type="Proteomes" id="UP000005222">
    <property type="component" value="Chromosome K"/>
</dbReference>
<dbReference type="PANTHER" id="PTHR34815:SF2">
    <property type="entry name" value="N-ACETYLTRANSFERASE DOMAIN-CONTAINING PROTEIN"/>
    <property type="match status" value="1"/>
</dbReference>
<dbReference type="EMBL" id="FO082049">
    <property type="protein sequence ID" value="CCE83603.1"/>
    <property type="molecule type" value="Genomic_DNA"/>
</dbReference>
<dbReference type="eggNOG" id="ENOG502RQQZ">
    <property type="taxonomic scope" value="Eukaryota"/>
</dbReference>
<evidence type="ECO:0000259" key="1">
    <source>
        <dbReference type="PROSITE" id="PS51186"/>
    </source>
</evidence>